<dbReference type="Gramene" id="ERN00340">
    <property type="protein sequence ID" value="ERN00340"/>
    <property type="gene ID" value="AMTR_s00104p00047810"/>
</dbReference>
<gene>
    <name evidence="2" type="ORF">AMTR_s00104p00047810</name>
</gene>
<keyword evidence="1" id="KW-0175">Coiled coil</keyword>
<dbReference type="AlphaFoldDB" id="W1P066"/>
<dbReference type="EMBL" id="KI394907">
    <property type="protein sequence ID" value="ERN00340.1"/>
    <property type="molecule type" value="Genomic_DNA"/>
</dbReference>
<protein>
    <submittedName>
        <fullName evidence="2">Uncharacterized protein</fullName>
    </submittedName>
</protein>
<organism evidence="2 3">
    <name type="scientific">Amborella trichopoda</name>
    <dbReference type="NCBI Taxonomy" id="13333"/>
    <lineage>
        <taxon>Eukaryota</taxon>
        <taxon>Viridiplantae</taxon>
        <taxon>Streptophyta</taxon>
        <taxon>Embryophyta</taxon>
        <taxon>Tracheophyta</taxon>
        <taxon>Spermatophyta</taxon>
        <taxon>Magnoliopsida</taxon>
        <taxon>Amborellales</taxon>
        <taxon>Amborellaceae</taxon>
        <taxon>Amborella</taxon>
    </lineage>
</organism>
<reference evidence="3" key="1">
    <citation type="journal article" date="2013" name="Science">
        <title>The Amborella genome and the evolution of flowering plants.</title>
        <authorList>
            <consortium name="Amborella Genome Project"/>
        </authorList>
    </citation>
    <scope>NUCLEOTIDE SEQUENCE [LARGE SCALE GENOMIC DNA]</scope>
</reference>
<accession>W1P066</accession>
<keyword evidence="3" id="KW-1185">Reference proteome</keyword>
<evidence type="ECO:0000313" key="2">
    <source>
        <dbReference type="EMBL" id="ERN00340.1"/>
    </source>
</evidence>
<name>W1P066_AMBTC</name>
<feature type="coiled-coil region" evidence="1">
    <location>
        <begin position="15"/>
        <end position="56"/>
    </location>
</feature>
<evidence type="ECO:0000256" key="1">
    <source>
        <dbReference type="SAM" id="Coils"/>
    </source>
</evidence>
<dbReference type="Proteomes" id="UP000017836">
    <property type="component" value="Unassembled WGS sequence"/>
</dbReference>
<evidence type="ECO:0000313" key="3">
    <source>
        <dbReference type="Proteomes" id="UP000017836"/>
    </source>
</evidence>
<sequence length="64" mass="7523">MNIFLESVTRQLGYLFKGREKVEELRNENEQLKVRIPDLEANIEAAERSGKAAMRQAQQWFNRA</sequence>
<proteinExistence type="predicted"/>
<dbReference type="HOGENOM" id="CLU_193255_0_0_1"/>